<dbReference type="AlphaFoldDB" id="A0A5C8I4B5"/>
<dbReference type="Proteomes" id="UP000321034">
    <property type="component" value="Unassembled WGS sequence"/>
</dbReference>
<sequence>MSDGFALNVDEDGFVCLVAPETYHGFVDEDWELGQLLGHFVSQMNLGSLFIAYPGPDDAGAAVAFVERAARPMTTSDAVGSVVVGPGGLWVTDYAQLTMAAQFDDEAPTSSGAVRLSVHEGVHRVTLQRVNGDPGLILTLTPLSADERREHLRAVPWFA</sequence>
<proteinExistence type="predicted"/>
<dbReference type="RefSeq" id="WP_147893654.1">
    <property type="nucleotide sequence ID" value="NZ_BAAANR010000001.1"/>
</dbReference>
<gene>
    <name evidence="1" type="ORF">FVP77_05815</name>
</gene>
<accession>A0A5C8I4B5</accession>
<organism evidence="1 2">
    <name type="scientific">Microbacterium hatanonis</name>
    <dbReference type="NCBI Taxonomy" id="404366"/>
    <lineage>
        <taxon>Bacteria</taxon>
        <taxon>Bacillati</taxon>
        <taxon>Actinomycetota</taxon>
        <taxon>Actinomycetes</taxon>
        <taxon>Micrococcales</taxon>
        <taxon>Microbacteriaceae</taxon>
        <taxon>Microbacterium</taxon>
    </lineage>
</organism>
<evidence type="ECO:0000313" key="2">
    <source>
        <dbReference type="Proteomes" id="UP000321034"/>
    </source>
</evidence>
<evidence type="ECO:0000313" key="1">
    <source>
        <dbReference type="EMBL" id="TXK12960.1"/>
    </source>
</evidence>
<reference evidence="1 2" key="1">
    <citation type="submission" date="2019-08" db="EMBL/GenBank/DDBJ databases">
        <authorList>
            <person name="Dong K."/>
        </authorList>
    </citation>
    <scope>NUCLEOTIDE SEQUENCE [LARGE SCALE GENOMIC DNA]</scope>
    <source>
        <strain evidence="1 2">JCM14558</strain>
    </source>
</reference>
<dbReference type="OrthoDB" id="9156597at2"/>
<keyword evidence="2" id="KW-1185">Reference proteome</keyword>
<comment type="caution">
    <text evidence="1">The sequence shown here is derived from an EMBL/GenBank/DDBJ whole genome shotgun (WGS) entry which is preliminary data.</text>
</comment>
<dbReference type="EMBL" id="VRSV01000001">
    <property type="protein sequence ID" value="TXK12960.1"/>
    <property type="molecule type" value="Genomic_DNA"/>
</dbReference>
<protein>
    <submittedName>
        <fullName evidence="1">Uncharacterized protein</fullName>
    </submittedName>
</protein>
<name>A0A5C8I4B5_9MICO</name>